<evidence type="ECO:0000313" key="1">
    <source>
        <dbReference type="EMBL" id="CCO24336.1"/>
    </source>
</evidence>
<dbReference type="STRING" id="1121451.DESAM_22069"/>
<gene>
    <name evidence="1" type="ORF">DESAM_22069</name>
</gene>
<protein>
    <submittedName>
        <fullName evidence="1">Uncharacterized protein</fullName>
    </submittedName>
</protein>
<accession>L0RFJ2</accession>
<dbReference type="EMBL" id="FO203522">
    <property type="protein sequence ID" value="CCO24336.1"/>
    <property type="molecule type" value="Genomic_DNA"/>
</dbReference>
<organism evidence="1 2">
    <name type="scientific">Maridesulfovibrio hydrothermalis AM13 = DSM 14728</name>
    <dbReference type="NCBI Taxonomy" id="1121451"/>
    <lineage>
        <taxon>Bacteria</taxon>
        <taxon>Pseudomonadati</taxon>
        <taxon>Thermodesulfobacteriota</taxon>
        <taxon>Desulfovibrionia</taxon>
        <taxon>Desulfovibrionales</taxon>
        <taxon>Desulfovibrionaceae</taxon>
        <taxon>Maridesulfovibrio</taxon>
    </lineage>
</organism>
<dbReference type="Proteomes" id="UP000010808">
    <property type="component" value="Chromosome"/>
</dbReference>
<dbReference type="AlphaFoldDB" id="L0RFJ2"/>
<evidence type="ECO:0000313" key="2">
    <source>
        <dbReference type="Proteomes" id="UP000010808"/>
    </source>
</evidence>
<dbReference type="KEGG" id="dhy:DESAM_22069"/>
<proteinExistence type="predicted"/>
<keyword evidence="2" id="KW-1185">Reference proteome</keyword>
<reference evidence="1 2" key="1">
    <citation type="submission" date="2012-10" db="EMBL/GenBank/DDBJ databases">
        <authorList>
            <person name="Genoscope - CEA"/>
        </authorList>
    </citation>
    <scope>NUCLEOTIDE SEQUENCE [LARGE SCALE GENOMIC DNA]</scope>
    <source>
        <strain evidence="2">AM13 / DSM 14728</strain>
    </source>
</reference>
<dbReference type="HOGENOM" id="CLU_2751202_0_0_7"/>
<sequence>MNFIHKNGTFTNYFLKGAIYDEKKDQNRKTGSRRGNLSQMQGNPYCLLSWRIHADLPPVQSRNDCQGSPY</sequence>
<name>L0RFJ2_9BACT</name>